<dbReference type="Proteomes" id="UP000234323">
    <property type="component" value="Unassembled WGS sequence"/>
</dbReference>
<evidence type="ECO:0008006" key="3">
    <source>
        <dbReference type="Google" id="ProtNLM"/>
    </source>
</evidence>
<evidence type="ECO:0000313" key="1">
    <source>
        <dbReference type="EMBL" id="PKY54518.1"/>
    </source>
</evidence>
<dbReference type="PANTHER" id="PTHR31424:SF5">
    <property type="entry name" value="APPLE DOMAIN-CONTAINING PROTEIN"/>
    <property type="match status" value="1"/>
</dbReference>
<comment type="caution">
    <text evidence="1">The sequence shown here is derived from an EMBL/GenBank/DDBJ whole genome shotgun (WGS) entry which is preliminary data.</text>
</comment>
<organism evidence="1 2">
    <name type="scientific">Rhizophagus irregularis</name>
    <dbReference type="NCBI Taxonomy" id="588596"/>
    <lineage>
        <taxon>Eukaryota</taxon>
        <taxon>Fungi</taxon>
        <taxon>Fungi incertae sedis</taxon>
        <taxon>Mucoromycota</taxon>
        <taxon>Glomeromycotina</taxon>
        <taxon>Glomeromycetes</taxon>
        <taxon>Glomerales</taxon>
        <taxon>Glomeraceae</taxon>
        <taxon>Rhizophagus</taxon>
    </lineage>
</organism>
<dbReference type="VEuPathDB" id="FungiDB:FUN_012359"/>
<accession>A0A2I1H6L1</accession>
<proteinExistence type="predicted"/>
<dbReference type="VEuPathDB" id="FungiDB:RhiirFUN_025060"/>
<reference evidence="1 2" key="1">
    <citation type="submission" date="2015-10" db="EMBL/GenBank/DDBJ databases">
        <title>Genome analyses suggest a sexual origin of heterokaryosis in a supposedly ancient asexual fungus.</title>
        <authorList>
            <person name="Ropars J."/>
            <person name="Sedzielewska K."/>
            <person name="Noel J."/>
            <person name="Charron P."/>
            <person name="Farinelli L."/>
            <person name="Marton T."/>
            <person name="Kruger M."/>
            <person name="Pelin A."/>
            <person name="Brachmann A."/>
            <person name="Corradi N."/>
        </authorList>
    </citation>
    <scope>NUCLEOTIDE SEQUENCE [LARGE SCALE GENOMIC DNA]</scope>
    <source>
        <strain evidence="1 2">A4</strain>
    </source>
</reference>
<dbReference type="AlphaFoldDB" id="A0A2I1H6L1"/>
<dbReference type="VEuPathDB" id="FungiDB:RhiirA1_489997"/>
<name>A0A2I1H6L1_9GLOM</name>
<gene>
    <name evidence="1" type="ORF">RhiirA4_426832</name>
</gene>
<sequence length="728" mass="85605">MSNSKQRPYEQENYPASPEIIYYGDRKFNYTVIQEGVYPPVAQLKFTEAPNYFPVPDNYIIKTTWGRSNNCQTIQCSIYYIEVSGVHLYGLQLKCIDRNRKSKPWALKLHDESSKTTQIRHAKGLAKCAQINFENSIQNYYNPKDRVVLKTLEFTVQNKDYYTTFGEKNPNKQKQKLQSVVRIQDVENVPRDAYRYFAAMESKLPREYAVSQTRQEIDAHMEQLIPINFVDLTPTITPDFSEEPDITDPIIVEQVNSAIGKGAYRSIKKILKYIVPAYIQNEKLDPASPIIHLRISGDGRNVGRKVKHVMITVALLDDSAKLFEPNYHYTVVLFPGTENYSTLKIAADTLIRELQELSSIGMVIDNIVWNFKLYFSSDWKFLATCLGFNAANSNYFCPWCEIAKNQRGDRQTEWIISKKMSILNENPKAYPGHHSPPLFNMIPLDHYVPDKLHIMLRITDRLWELVLQEIKNEGLFNDITRNIIIKEMETLKIRFEFWKIRDTDNWLLQEIKNEGLFNDITRNIIIKEMETLKIRFEFWKIRDTDNWCYTSLMGNDKLCVLRKFNLAKLFDPERAALIRSLWNGFAELYDLLGERETNPHYFRLKAKEWYELFLKKTVVNPETNIILVQGLYRSSDLTPYIHVLVSHIWEFMLKHQRWGLNSFSCSAVEKKNHNHVSYFFRKTLKNGGKFQNKTSAIREIMEHENRLFFYTQNNIPLSYPKPQYIHIL</sequence>
<dbReference type="EMBL" id="LLXI01001625">
    <property type="protein sequence ID" value="PKY54518.1"/>
    <property type="molecule type" value="Genomic_DNA"/>
</dbReference>
<dbReference type="PANTHER" id="PTHR31424">
    <property type="entry name" value="PROTEIN CBG23806"/>
    <property type="match status" value="1"/>
</dbReference>
<evidence type="ECO:0000313" key="2">
    <source>
        <dbReference type="Proteomes" id="UP000234323"/>
    </source>
</evidence>
<keyword evidence="2" id="KW-1185">Reference proteome</keyword>
<protein>
    <recommendedName>
        <fullName evidence="3">Transposase domain-containing protein</fullName>
    </recommendedName>
</protein>